<dbReference type="PANTHER" id="PTHR43099">
    <property type="entry name" value="UPF0053 PROTEIN YRKA"/>
    <property type="match status" value="1"/>
</dbReference>
<dbReference type="FunFam" id="3.10.580.10:FF:000002">
    <property type="entry name" value="Magnesium/cobalt efflux protein CorC"/>
    <property type="match status" value="1"/>
</dbReference>
<keyword evidence="10" id="KW-1185">Reference proteome</keyword>
<proteinExistence type="inferred from homology"/>
<dbReference type="KEGG" id="beo:BEH_06295"/>
<dbReference type="GO" id="GO:0005886">
    <property type="term" value="C:plasma membrane"/>
    <property type="evidence" value="ECO:0007669"/>
    <property type="project" value="UniProtKB-SubCell"/>
</dbReference>
<dbReference type="PROSITE" id="PS51371">
    <property type="entry name" value="CBS"/>
    <property type="match status" value="2"/>
</dbReference>
<dbReference type="InterPro" id="IPR044751">
    <property type="entry name" value="Ion_transp-like_CBS"/>
</dbReference>
<keyword evidence="8" id="KW-0472">Membrane</keyword>
<evidence type="ECO:0000256" key="2">
    <source>
        <dbReference type="ARBA" id="ARBA00006337"/>
    </source>
</evidence>
<dbReference type="InterPro" id="IPR016169">
    <property type="entry name" value="FAD-bd_PCMH_sub2"/>
</dbReference>
<dbReference type="AlphaFoldDB" id="A0A0H4KG38"/>
<dbReference type="InterPro" id="IPR002550">
    <property type="entry name" value="CNNM"/>
</dbReference>
<dbReference type="SMART" id="SM01091">
    <property type="entry name" value="CorC_HlyC"/>
    <property type="match status" value="1"/>
</dbReference>
<dbReference type="Pfam" id="PF03471">
    <property type="entry name" value="CorC_HlyC"/>
    <property type="match status" value="1"/>
</dbReference>
<dbReference type="EMBL" id="CP011974">
    <property type="protein sequence ID" value="AKO91746.1"/>
    <property type="molecule type" value="Genomic_DNA"/>
</dbReference>
<evidence type="ECO:0000313" key="9">
    <source>
        <dbReference type="EMBL" id="AKO91746.1"/>
    </source>
</evidence>
<protein>
    <submittedName>
        <fullName evidence="9">Uncharacterized protein</fullName>
    </submittedName>
</protein>
<reference evidence="9 10" key="1">
    <citation type="journal article" date="2015" name="PLoS ONE">
        <title>Genome Sequence of Bacillus endophyticus and Analysis of Its Companion Mechanism in the Ketogulonigenium vulgare-Bacillus Strain Consortium.</title>
        <authorList>
            <person name="Jia N."/>
            <person name="Du J."/>
            <person name="Ding M.Z."/>
            <person name="Gao F."/>
            <person name="Yuan Y.J."/>
        </authorList>
    </citation>
    <scope>NUCLEOTIDE SEQUENCE [LARGE SCALE GENOMIC DNA]</scope>
    <source>
        <strain evidence="9 10">Hbe603</strain>
    </source>
</reference>
<dbReference type="InterPro" id="IPR005170">
    <property type="entry name" value="Transptr-assoc_dom"/>
</dbReference>
<accession>A0A1X7F6X2</accession>
<dbReference type="Gene3D" id="3.30.465.10">
    <property type="match status" value="1"/>
</dbReference>
<dbReference type="Pfam" id="PF00571">
    <property type="entry name" value="CBS"/>
    <property type="match status" value="2"/>
</dbReference>
<dbReference type="SUPFAM" id="SSF54631">
    <property type="entry name" value="CBS-domain pair"/>
    <property type="match status" value="1"/>
</dbReference>
<dbReference type="InterPro" id="IPR036318">
    <property type="entry name" value="FAD-bd_PCMH-like_sf"/>
</dbReference>
<dbReference type="Pfam" id="PF01595">
    <property type="entry name" value="CNNM"/>
    <property type="match status" value="1"/>
</dbReference>
<gene>
    <name evidence="9" type="ORF">BEH_06295</name>
</gene>
<evidence type="ECO:0000256" key="5">
    <source>
        <dbReference type="ARBA" id="ARBA00022737"/>
    </source>
</evidence>
<evidence type="ECO:0000256" key="6">
    <source>
        <dbReference type="ARBA" id="ARBA00022989"/>
    </source>
</evidence>
<comment type="subcellular location">
    <subcellularLocation>
        <location evidence="1">Cell membrane</location>
        <topology evidence="1">Multi-pass membrane protein</topology>
    </subcellularLocation>
</comment>
<dbReference type="InterPro" id="IPR051676">
    <property type="entry name" value="UPF0053_domain"/>
</dbReference>
<organism evidence="9 10">
    <name type="scientific">Priestia filamentosa</name>
    <dbReference type="NCBI Taxonomy" id="1402861"/>
    <lineage>
        <taxon>Bacteria</taxon>
        <taxon>Bacillati</taxon>
        <taxon>Bacillota</taxon>
        <taxon>Bacilli</taxon>
        <taxon>Bacillales</taxon>
        <taxon>Bacillaceae</taxon>
        <taxon>Priestia</taxon>
    </lineage>
</organism>
<keyword evidence="3" id="KW-1003">Cell membrane</keyword>
<dbReference type="PANTHER" id="PTHR43099:SF2">
    <property type="entry name" value="UPF0053 PROTEIN YRKA"/>
    <property type="match status" value="1"/>
</dbReference>
<comment type="similarity">
    <text evidence="2">Belongs to the UPF0053 family.</text>
</comment>
<evidence type="ECO:0000256" key="7">
    <source>
        <dbReference type="ARBA" id="ARBA00023122"/>
    </source>
</evidence>
<dbReference type="PATRIC" id="fig|135735.6.peg.1261"/>
<keyword evidence="5" id="KW-0677">Repeat</keyword>
<name>A0A0H4KG38_9BACI</name>
<evidence type="ECO:0000256" key="1">
    <source>
        <dbReference type="ARBA" id="ARBA00004651"/>
    </source>
</evidence>
<keyword evidence="6" id="KW-1133">Transmembrane helix</keyword>
<dbReference type="GO" id="GO:0050660">
    <property type="term" value="F:flavin adenine dinucleotide binding"/>
    <property type="evidence" value="ECO:0007669"/>
    <property type="project" value="InterPro"/>
</dbReference>
<dbReference type="PROSITE" id="PS51846">
    <property type="entry name" value="CNNM"/>
    <property type="match status" value="1"/>
</dbReference>
<dbReference type="Gene3D" id="3.10.580.10">
    <property type="entry name" value="CBS-domain"/>
    <property type="match status" value="1"/>
</dbReference>
<evidence type="ECO:0000256" key="8">
    <source>
        <dbReference type="ARBA" id="ARBA00023136"/>
    </source>
</evidence>
<dbReference type="InterPro" id="IPR046342">
    <property type="entry name" value="CBS_dom_sf"/>
</dbReference>
<keyword evidence="7" id="KW-0129">CBS domain</keyword>
<accession>A0A0H4KG38</accession>
<dbReference type="InterPro" id="IPR000644">
    <property type="entry name" value="CBS_dom"/>
</dbReference>
<dbReference type="Proteomes" id="UP000036202">
    <property type="component" value="Chromosome"/>
</dbReference>
<evidence type="ECO:0000256" key="3">
    <source>
        <dbReference type="ARBA" id="ARBA00022475"/>
    </source>
</evidence>
<reference evidence="10" key="2">
    <citation type="submission" date="2015-06" db="EMBL/GenBank/DDBJ databases">
        <title>Genome Sequence of Bacillus endophyticus and Analysis of its Companion Mechanism in the Ketogulonigenium vulgare-Bacillus strain Consortium.</title>
        <authorList>
            <person name="Jia N."/>
            <person name="Du J."/>
            <person name="Ding M.-Z."/>
            <person name="Gao F."/>
            <person name="Yuan Y.-J."/>
        </authorList>
    </citation>
    <scope>NUCLEOTIDE SEQUENCE [LARGE SCALE GENOMIC DNA]</scope>
    <source>
        <strain evidence="10">Hbe603</strain>
    </source>
</reference>
<keyword evidence="4" id="KW-0812">Transmembrane</keyword>
<evidence type="ECO:0000313" key="10">
    <source>
        <dbReference type="Proteomes" id="UP000036202"/>
    </source>
</evidence>
<evidence type="ECO:0000256" key="4">
    <source>
        <dbReference type="ARBA" id="ARBA00022692"/>
    </source>
</evidence>
<sequence length="438" mass="49735">MCTTKLIAIKLVSLILLLICSGFFVASEFAIVKVRASQLDQRIKEGNKRAVAAKKLVTHLDEYLSVCQLGITLTSLGLGWLGEPTIHRLLLPLFEKIGLAASLSSTVSFVVSFAFVTFLHVVTGELAPKTFAIYKAEKIVMFTATPLIWFYRIFYPFIWFLNTSARVLARMFGFKAVGENEMAHSEEEIRLLIAESYRGGEINSSELQYVQNVFEFDNRLAREIMVPRTEMFVLQLEKSLQENLQEIKQHKFTRYPVVHGDDKDQIVGMVNVKDLYNDILMKKKSPNVNLSRYVRPVIQVIDSVAIHDLLLQMQKENAHLAVLFDEYGGTSGIVTLEDIVEEIVGEIRDEFDIHELPYIEKVDDSTVLLDGKVLIAKVNELLDLSLEDDEVDTISGWLLMQNYDVKEGDTVSYDDHVFFTVKEMNGKSIQKVEVKHVA</sequence>
<dbReference type="SUPFAM" id="SSF56176">
    <property type="entry name" value="FAD-binding/transporter-associated domain-like"/>
    <property type="match status" value="1"/>
</dbReference>
<dbReference type="CDD" id="cd04590">
    <property type="entry name" value="CBS_pair_CorC_HlyC_assoc"/>
    <property type="match status" value="1"/>
</dbReference>